<organism evidence="2 3">
    <name type="scientific">Dreissena polymorpha</name>
    <name type="common">Zebra mussel</name>
    <name type="synonym">Mytilus polymorpha</name>
    <dbReference type="NCBI Taxonomy" id="45954"/>
    <lineage>
        <taxon>Eukaryota</taxon>
        <taxon>Metazoa</taxon>
        <taxon>Spiralia</taxon>
        <taxon>Lophotrochozoa</taxon>
        <taxon>Mollusca</taxon>
        <taxon>Bivalvia</taxon>
        <taxon>Autobranchia</taxon>
        <taxon>Heteroconchia</taxon>
        <taxon>Euheterodonta</taxon>
        <taxon>Imparidentia</taxon>
        <taxon>Neoheterodontei</taxon>
        <taxon>Myida</taxon>
        <taxon>Dreissenoidea</taxon>
        <taxon>Dreissenidae</taxon>
        <taxon>Dreissena</taxon>
    </lineage>
</organism>
<name>A0A9D4DPF7_DREPO</name>
<dbReference type="EMBL" id="JAIWYP010000010">
    <property type="protein sequence ID" value="KAH3752803.1"/>
    <property type="molecule type" value="Genomic_DNA"/>
</dbReference>
<comment type="caution">
    <text evidence="2">The sequence shown here is derived from an EMBL/GenBank/DDBJ whole genome shotgun (WGS) entry which is preliminary data.</text>
</comment>
<evidence type="ECO:0000313" key="3">
    <source>
        <dbReference type="Proteomes" id="UP000828390"/>
    </source>
</evidence>
<evidence type="ECO:0000313" key="2">
    <source>
        <dbReference type="EMBL" id="KAH3752803.1"/>
    </source>
</evidence>
<gene>
    <name evidence="2" type="ORF">DPMN_187429</name>
</gene>
<feature type="compositionally biased region" description="Basic and acidic residues" evidence="1">
    <location>
        <begin position="29"/>
        <end position="39"/>
    </location>
</feature>
<dbReference type="AlphaFoldDB" id="A0A9D4DPF7"/>
<evidence type="ECO:0000256" key="1">
    <source>
        <dbReference type="SAM" id="MobiDB-lite"/>
    </source>
</evidence>
<feature type="region of interest" description="Disordered" evidence="1">
    <location>
        <begin position="1"/>
        <end position="49"/>
    </location>
</feature>
<reference evidence="2" key="2">
    <citation type="submission" date="2020-11" db="EMBL/GenBank/DDBJ databases">
        <authorList>
            <person name="McCartney M.A."/>
            <person name="Auch B."/>
            <person name="Kono T."/>
            <person name="Mallez S."/>
            <person name="Becker A."/>
            <person name="Gohl D.M."/>
            <person name="Silverstein K.A.T."/>
            <person name="Koren S."/>
            <person name="Bechman K.B."/>
            <person name="Herman A."/>
            <person name="Abrahante J.E."/>
            <person name="Garbe J."/>
        </authorList>
    </citation>
    <scope>NUCLEOTIDE SEQUENCE</scope>
    <source>
        <strain evidence="2">Duluth1</strain>
        <tissue evidence="2">Whole animal</tissue>
    </source>
</reference>
<proteinExistence type="predicted"/>
<dbReference type="Proteomes" id="UP000828390">
    <property type="component" value="Unassembled WGS sequence"/>
</dbReference>
<accession>A0A9D4DPF7</accession>
<sequence length="74" mass="8369">MRCSTVSNSRVGETELLPSHVRPAVIGKSQEETPPHYHDGNNNTDSGTFREINIYKPKEELHISTGTKRFNVFI</sequence>
<protein>
    <submittedName>
        <fullName evidence="2">Uncharacterized protein</fullName>
    </submittedName>
</protein>
<keyword evidence="3" id="KW-1185">Reference proteome</keyword>
<feature type="compositionally biased region" description="Polar residues" evidence="1">
    <location>
        <begin position="1"/>
        <end position="11"/>
    </location>
</feature>
<reference evidence="2" key="1">
    <citation type="journal article" date="2019" name="bioRxiv">
        <title>The Genome of the Zebra Mussel, Dreissena polymorpha: A Resource for Invasive Species Research.</title>
        <authorList>
            <person name="McCartney M.A."/>
            <person name="Auch B."/>
            <person name="Kono T."/>
            <person name="Mallez S."/>
            <person name="Zhang Y."/>
            <person name="Obille A."/>
            <person name="Becker A."/>
            <person name="Abrahante J.E."/>
            <person name="Garbe J."/>
            <person name="Badalamenti J.P."/>
            <person name="Herman A."/>
            <person name="Mangelson H."/>
            <person name="Liachko I."/>
            <person name="Sullivan S."/>
            <person name="Sone E.D."/>
            <person name="Koren S."/>
            <person name="Silverstein K.A.T."/>
            <person name="Beckman K.B."/>
            <person name="Gohl D.M."/>
        </authorList>
    </citation>
    <scope>NUCLEOTIDE SEQUENCE</scope>
    <source>
        <strain evidence="2">Duluth1</strain>
        <tissue evidence="2">Whole animal</tissue>
    </source>
</reference>